<dbReference type="InterPro" id="IPR016024">
    <property type="entry name" value="ARM-type_fold"/>
</dbReference>
<dbReference type="InterPro" id="IPR012978">
    <property type="entry name" value="HEAT_RRP12"/>
</dbReference>
<feature type="region of interest" description="Disordered" evidence="4">
    <location>
        <begin position="1183"/>
        <end position="1276"/>
    </location>
</feature>
<feature type="compositionally biased region" description="Basic and acidic residues" evidence="4">
    <location>
        <begin position="1234"/>
        <end position="1251"/>
    </location>
</feature>
<dbReference type="SUPFAM" id="SSF48371">
    <property type="entry name" value="ARM repeat"/>
    <property type="match status" value="2"/>
</dbReference>
<dbReference type="AlphaFoldDB" id="A0A4P9ZRX1"/>
<dbReference type="GO" id="GO:0005634">
    <property type="term" value="C:nucleus"/>
    <property type="evidence" value="ECO:0007669"/>
    <property type="project" value="UniProtKB-SubCell"/>
</dbReference>
<evidence type="ECO:0000313" key="7">
    <source>
        <dbReference type="EMBL" id="RKP35521.1"/>
    </source>
</evidence>
<dbReference type="STRING" id="215637.A0A4P9ZRX1"/>
<accession>A0A4P9ZRX1</accession>
<comment type="similarity">
    <text evidence="2">Belongs to the RRP12 family.</text>
</comment>
<organism evidence="7 8">
    <name type="scientific">Dimargaris cristalligena</name>
    <dbReference type="NCBI Taxonomy" id="215637"/>
    <lineage>
        <taxon>Eukaryota</taxon>
        <taxon>Fungi</taxon>
        <taxon>Fungi incertae sedis</taxon>
        <taxon>Zoopagomycota</taxon>
        <taxon>Kickxellomycotina</taxon>
        <taxon>Dimargaritomycetes</taxon>
        <taxon>Dimargaritales</taxon>
        <taxon>Dimargaritaceae</taxon>
        <taxon>Dimargaris</taxon>
    </lineage>
</organism>
<keyword evidence="8" id="KW-1185">Reference proteome</keyword>
<dbReference type="Gene3D" id="1.25.10.10">
    <property type="entry name" value="Leucine-rich Repeat Variant"/>
    <property type="match status" value="1"/>
</dbReference>
<gene>
    <name evidence="7" type="ORF">BJ085DRAFT_35758</name>
</gene>
<dbReference type="Pfam" id="PF25772">
    <property type="entry name" value="HEAT_RRP12_N"/>
    <property type="match status" value="1"/>
</dbReference>
<keyword evidence="3" id="KW-0539">Nucleus</keyword>
<feature type="domain" description="RRP12 N-terminal HEAT" evidence="6">
    <location>
        <begin position="9"/>
        <end position="253"/>
    </location>
</feature>
<dbReference type="InterPro" id="IPR057860">
    <property type="entry name" value="HEAT_RRP12_N"/>
</dbReference>
<evidence type="ECO:0000256" key="4">
    <source>
        <dbReference type="SAM" id="MobiDB-lite"/>
    </source>
</evidence>
<comment type="subcellular location">
    <subcellularLocation>
        <location evidence="1">Nucleus</location>
    </subcellularLocation>
</comment>
<proteinExistence type="inferred from homology"/>
<feature type="region of interest" description="Disordered" evidence="4">
    <location>
        <begin position="1105"/>
        <end position="1124"/>
    </location>
</feature>
<dbReference type="Proteomes" id="UP000268162">
    <property type="component" value="Unassembled WGS sequence"/>
</dbReference>
<evidence type="ECO:0000259" key="6">
    <source>
        <dbReference type="Pfam" id="PF25772"/>
    </source>
</evidence>
<evidence type="ECO:0000259" key="5">
    <source>
        <dbReference type="Pfam" id="PF08161"/>
    </source>
</evidence>
<feature type="compositionally biased region" description="Acidic residues" evidence="4">
    <location>
        <begin position="1051"/>
        <end position="1061"/>
    </location>
</feature>
<dbReference type="InterPro" id="IPR011989">
    <property type="entry name" value="ARM-like"/>
</dbReference>
<feature type="region of interest" description="Disordered" evidence="4">
    <location>
        <begin position="839"/>
        <end position="867"/>
    </location>
</feature>
<dbReference type="PANTHER" id="PTHR48287">
    <property type="entry name" value="ARM REPEAT SUPERFAMILY PROTEIN"/>
    <property type="match status" value="1"/>
</dbReference>
<sequence>MEDQLQRIRRQATSKLANQQQTAATLIAVEETLNEQNTEITPSAYFATLATLLDQQRLVTKGPGMAHPILYLLNIILASVPIAIQRAKQGELIKCLAPYLDSQKNDAPILRPALGCLATLLIAQDEAGWKQTTSQQGYQTLMILAVDKRPKLRKEAQDALKRVVETAPTAGREHPAAPLATKLCLQLLKDCANSSEPQTTLHVITAIRHLAAVWTSSTCAPLAKVLVQLAEANTDVYVAAAVFETLRDLIIQQSANAKATEALLANLAAVKPEKSDHTVLAAWYASVGKAMVHFATTNPAASLAAIVDFFEDFFDDLEMGLQAQLHALVANALLGLVQDCLPWTLEASVPATAEATSSNPELTRLGVIVQKSTTYRYRDTLDKVLLVLAALVHSLGPRASPLLDSTIRSIADLRMQADFAHKAQADAVIKEAMVALGPARFLEILPQNLDPTAAAATSSGPDDQVGRAWLLPLLKESIQPTELRYFVKALLPLADQLAQTAEDFQSKSRDTEAKIYQTLVHQIWSLLPCFCRYGPTDVPQTFNQAFAERMSDVLYGEPELRSVVCSALRNLIRPFLNLRNRAENSEGDLTPASKATVEEAQATINHLAGFASNYMSVLFNVYNSVASDNRGFIMDAINTLLEITPPIEIQATYDRAEAMLNKELESMSPGSDDEDESTMATDGLSKLAANLLELVVAMVPYIEKTSLESLFKLVSQLLAMDMAASVQKKVYQILSHMLQRQTVGDTPGTTRAWTLSAPHQHALLTTLSANMAEVAPAAKKDRLRCLLRLIPNLADDQLHWIPLILSEAILMTKESNDRARSVAYDLISAMAERMKRGGTIQRSALGHSPEEEEEEAEKEDEEDSDSMAVTSMEASLEEYFTMVTAGLTSSNHTMTSATLSTLAALLFEFGTELSPDLVQSTLEATAMFTSTQVPEVAKAGFGLMKAAVLVLPPERVESHLDLILPAVMYWASRVNASLKALARHLVERMIRKFGVEVVTAACPEEHRRLISNIQQRKLAGKRKKHTDDASTNATRPTRFANAYEEAIHGSDDDDDDEEEDSSAARSNRKGPSGAAAGKPSRPDRWIQEKGGQPLDLLDESVHTRITTAKPQPARRGPAGGARKAAAFQVNEQGKYIIEEPTPAAAPGSIDTSTASAEKALENLYLESITSADGFTRVNNRIRFNKRKAGGADDSAALEDGEGESQQHSSAGGPAAKRSKGADRTNNSRTLGSEFKSKKAAGDVKKAGKHEPYAYVPLSTNSKNKASIVGKRGRGRK</sequence>
<feature type="compositionally biased region" description="Acidic residues" evidence="4">
    <location>
        <begin position="850"/>
        <end position="865"/>
    </location>
</feature>
<dbReference type="EMBL" id="ML002849">
    <property type="protein sequence ID" value="RKP35521.1"/>
    <property type="molecule type" value="Genomic_DNA"/>
</dbReference>
<evidence type="ECO:0000256" key="2">
    <source>
        <dbReference type="ARBA" id="ARBA00007690"/>
    </source>
</evidence>
<reference evidence="8" key="1">
    <citation type="journal article" date="2018" name="Nat. Microbiol.">
        <title>Leveraging single-cell genomics to expand the fungal tree of life.</title>
        <authorList>
            <person name="Ahrendt S.R."/>
            <person name="Quandt C.A."/>
            <person name="Ciobanu D."/>
            <person name="Clum A."/>
            <person name="Salamov A."/>
            <person name="Andreopoulos B."/>
            <person name="Cheng J.F."/>
            <person name="Woyke T."/>
            <person name="Pelin A."/>
            <person name="Henrissat B."/>
            <person name="Reynolds N.K."/>
            <person name="Benny G.L."/>
            <person name="Smith M.E."/>
            <person name="James T.Y."/>
            <person name="Grigoriev I.V."/>
        </authorList>
    </citation>
    <scope>NUCLEOTIDE SEQUENCE [LARGE SCALE GENOMIC DNA]</scope>
    <source>
        <strain evidence="8">RSA 468</strain>
    </source>
</reference>
<protein>
    <submittedName>
        <fullName evidence="7">NUC173 domain-containing protein</fullName>
    </submittedName>
</protein>
<feature type="compositionally biased region" description="Low complexity" evidence="4">
    <location>
        <begin position="1108"/>
        <end position="1124"/>
    </location>
</feature>
<feature type="domain" description="RRP12 HEAT" evidence="5">
    <location>
        <begin position="325"/>
        <end position="624"/>
    </location>
</feature>
<dbReference type="InterPro" id="IPR052087">
    <property type="entry name" value="RRP12"/>
</dbReference>
<evidence type="ECO:0000313" key="8">
    <source>
        <dbReference type="Proteomes" id="UP000268162"/>
    </source>
</evidence>
<dbReference type="Pfam" id="PF08161">
    <property type="entry name" value="RRP12_HEAT"/>
    <property type="match status" value="1"/>
</dbReference>
<dbReference type="PANTHER" id="PTHR48287:SF1">
    <property type="entry name" value="ARM REPEAT SUPERFAMILY PROTEIN"/>
    <property type="match status" value="1"/>
</dbReference>
<name>A0A4P9ZRX1_9FUNG</name>
<feature type="region of interest" description="Disordered" evidence="4">
    <location>
        <begin position="1014"/>
        <end position="1088"/>
    </location>
</feature>
<evidence type="ECO:0000256" key="1">
    <source>
        <dbReference type="ARBA" id="ARBA00004123"/>
    </source>
</evidence>
<evidence type="ECO:0000256" key="3">
    <source>
        <dbReference type="ARBA" id="ARBA00023242"/>
    </source>
</evidence>